<protein>
    <submittedName>
        <fullName evidence="2">Aste57867_24539 protein</fullName>
    </submittedName>
</protein>
<accession>A0A485LQQ7</accession>
<dbReference type="EMBL" id="VJMH01007405">
    <property type="protein sequence ID" value="KAF0683415.1"/>
    <property type="molecule type" value="Genomic_DNA"/>
</dbReference>
<name>A0A485LQQ7_9STRA</name>
<organism evidence="2 3">
    <name type="scientific">Aphanomyces stellatus</name>
    <dbReference type="NCBI Taxonomy" id="120398"/>
    <lineage>
        <taxon>Eukaryota</taxon>
        <taxon>Sar</taxon>
        <taxon>Stramenopiles</taxon>
        <taxon>Oomycota</taxon>
        <taxon>Saprolegniomycetes</taxon>
        <taxon>Saprolegniales</taxon>
        <taxon>Verrucalvaceae</taxon>
        <taxon>Aphanomyces</taxon>
    </lineage>
</organism>
<sequence length="184" mass="20660">MAEIEVAAAAPAGDAAPTVEIAASGEGHDEHEEGGDDHVDAIAHEALLTKWAGEAKKKELKSLPTQWAQLDKVQKRYQNKEKVLLKDLETTYDFMARNLDPIISELLEELMLHRPEQVSAFLAVYILGPVDATRFKKTQLQPQAYFDRKVHPALSLAMDSVVRDKPQDVKAYLTDFFEQRANVY</sequence>
<evidence type="ECO:0000313" key="2">
    <source>
        <dbReference type="EMBL" id="VFU01178.1"/>
    </source>
</evidence>
<gene>
    <name evidence="2" type="primary">Aste57867_24539</name>
    <name evidence="1" type="ORF">As57867_024462</name>
    <name evidence="2" type="ORF">ASTE57867_24539</name>
</gene>
<reference evidence="2 3" key="1">
    <citation type="submission" date="2019-03" db="EMBL/GenBank/DDBJ databases">
        <authorList>
            <person name="Gaulin E."/>
            <person name="Dumas B."/>
        </authorList>
    </citation>
    <scope>NUCLEOTIDE SEQUENCE [LARGE SCALE GENOMIC DNA]</scope>
    <source>
        <strain evidence="2">CBS 568.67</strain>
    </source>
</reference>
<dbReference type="Proteomes" id="UP000332933">
    <property type="component" value="Unassembled WGS sequence"/>
</dbReference>
<keyword evidence="3" id="KW-1185">Reference proteome</keyword>
<evidence type="ECO:0000313" key="3">
    <source>
        <dbReference type="Proteomes" id="UP000332933"/>
    </source>
</evidence>
<dbReference type="OrthoDB" id="60501at2759"/>
<evidence type="ECO:0000313" key="1">
    <source>
        <dbReference type="EMBL" id="KAF0683415.1"/>
    </source>
</evidence>
<reference evidence="1" key="2">
    <citation type="submission" date="2019-06" db="EMBL/GenBank/DDBJ databases">
        <title>Genomics analysis of Aphanomyces spp. identifies a new class of oomycete effector associated with host adaptation.</title>
        <authorList>
            <person name="Gaulin E."/>
        </authorList>
    </citation>
    <scope>NUCLEOTIDE SEQUENCE</scope>
    <source>
        <strain evidence="1">CBS 578.67</strain>
    </source>
</reference>
<dbReference type="AlphaFoldDB" id="A0A485LQQ7"/>
<dbReference type="EMBL" id="CAADRA010007431">
    <property type="protein sequence ID" value="VFU01178.1"/>
    <property type="molecule type" value="Genomic_DNA"/>
</dbReference>
<proteinExistence type="predicted"/>